<dbReference type="AlphaFoldDB" id="A0A7X1E554"/>
<proteinExistence type="predicted"/>
<evidence type="ECO:0000313" key="3">
    <source>
        <dbReference type="Proteomes" id="UP000525652"/>
    </source>
</evidence>
<name>A0A7X1E554_9BACT</name>
<dbReference type="Proteomes" id="UP000525652">
    <property type="component" value="Unassembled WGS sequence"/>
</dbReference>
<keyword evidence="1" id="KW-0472">Membrane</keyword>
<accession>A0A7X1E554</accession>
<evidence type="ECO:0000256" key="1">
    <source>
        <dbReference type="SAM" id="Phobius"/>
    </source>
</evidence>
<organism evidence="2 3">
    <name type="scientific">Puniceicoccus vermicola</name>
    <dbReference type="NCBI Taxonomy" id="388746"/>
    <lineage>
        <taxon>Bacteria</taxon>
        <taxon>Pseudomonadati</taxon>
        <taxon>Verrucomicrobiota</taxon>
        <taxon>Opitutia</taxon>
        <taxon>Puniceicoccales</taxon>
        <taxon>Puniceicoccaceae</taxon>
        <taxon>Puniceicoccus</taxon>
    </lineage>
</organism>
<protein>
    <recommendedName>
        <fullName evidence="4">Verru_Chthon cassette protein A</fullName>
    </recommendedName>
</protein>
<keyword evidence="1" id="KW-0812">Transmembrane</keyword>
<dbReference type="EMBL" id="JACHVA010000101">
    <property type="protein sequence ID" value="MBC2602688.1"/>
    <property type="molecule type" value="Genomic_DNA"/>
</dbReference>
<reference evidence="2 3" key="1">
    <citation type="submission" date="2020-07" db="EMBL/GenBank/DDBJ databases">
        <authorList>
            <person name="Feng X."/>
        </authorList>
    </citation>
    <scope>NUCLEOTIDE SEQUENCE [LARGE SCALE GENOMIC DNA]</scope>
    <source>
        <strain evidence="2 3">JCM14086</strain>
    </source>
</reference>
<dbReference type="RefSeq" id="WP_185693354.1">
    <property type="nucleotide sequence ID" value="NZ_JACHVA010000101.1"/>
</dbReference>
<feature type="transmembrane region" description="Helical" evidence="1">
    <location>
        <begin position="24"/>
        <end position="46"/>
    </location>
</feature>
<gene>
    <name evidence="2" type="ORF">H5P30_12970</name>
</gene>
<keyword evidence="1" id="KW-1133">Transmembrane helix</keyword>
<keyword evidence="3" id="KW-1185">Reference proteome</keyword>
<comment type="caution">
    <text evidence="2">The sequence shown here is derived from an EMBL/GenBank/DDBJ whole genome shotgun (WGS) entry which is preliminary data.</text>
</comment>
<evidence type="ECO:0008006" key="4">
    <source>
        <dbReference type="Google" id="ProtNLM"/>
    </source>
</evidence>
<evidence type="ECO:0000313" key="2">
    <source>
        <dbReference type="EMBL" id="MBC2602688.1"/>
    </source>
</evidence>
<sequence>MRSPHLTQPQPQTTSLGVPMDSGFALIISISLMAFVLLILIAIATLTRIEAQHSNHQLGRLKAQQNALLSFNIALGELQKQTGPDTRITASSSLLDTDPSTPEVDGQNHNHWTGVWDESGNLLTWLISGNTGLDPEDPDFTTPDSVLPVSVLLTDDDSVTAPLQSISPNNGYAFWVSDEGIKAKFSSAGSETAGDLLLSSQKAEITLMSNLGWIESFSRAELQQAQYVNELAQRANDPTELTALRDRYHDLTARSYGLLTDTRNGGLKKDLTLALYDNSFMPTGQIFDPIGGVQLDSDPGGPLWSQLQNWATTTTNLLGQLPVQRQSQTQVGFHPVITQVQLYVLPRYDPTPNADGEYTVYLEFLPAVTLWNPYSVTLEETDYRLDFGQTFYQTNSSTEHIHHYDQYLGSWDIRINGARDDVKIPGSARLSLNLSNVQLMPGEAVCFSPPNGNTELPVFTRLARPKSGESELTPGFRPSASYHIPTGNTFTSASSGFTPADFELIPSRSFSNSVRLVRRDNESVLFEAFYLAGYASNAAAPSMMQPMGGPIASMEGSVGMKSIHNFVESGSDRSVKWTANYNPRASANGSNPIFYHNFRNNSDVVESKINNPSFESYVTLDGQDQSFGLPISGSRAGTGFSVNPVFNERSILFSSPPNRAELQSIGQLMDAPLYYSAPIVTSETDLNRIQNLETKYRIKWGRFDNLIPAYAIGNSLADPNIQSDQTFTRWTDYPPPSSQYFNTTYTNIKGMHYDYSYWLNEALWDPFFFSSLSSTTSRHPSNQRLVPLNESDTSALTSETAASNFLLDGAFNINSTSEEAWRAILAYSYGQTIEPDQEEGAPYLRIYDSPGEAFALSDDEYETASYHGYRTLNSSQIKNLAHQIVQEIKWRGPFTSLADFINRDPDRDAPNTLGTDAFRLKGPLAAALASADSISTAEANHLGINRANAQINTSLQSASIKTQARTENGFNGDAQKGWRSEGIPGWITQADLLARLGSTLTPRSDTFTIHLYGENNNVFEDEKSIARAEATVQRLPPYLKSTDPESSLPSTLTDSVNRIFGRGYKVVSFRWLN</sequence>